<evidence type="ECO:0000259" key="1">
    <source>
        <dbReference type="Pfam" id="PF13304"/>
    </source>
</evidence>
<dbReference type="EMBL" id="JAASQP010000001">
    <property type="protein sequence ID" value="NIJ24351.1"/>
    <property type="molecule type" value="Genomic_DNA"/>
</dbReference>
<evidence type="ECO:0000313" key="2">
    <source>
        <dbReference type="EMBL" id="NIJ24351.1"/>
    </source>
</evidence>
<dbReference type="Proteomes" id="UP000788153">
    <property type="component" value="Unassembled WGS sequence"/>
</dbReference>
<dbReference type="CDD" id="cd00267">
    <property type="entry name" value="ABC_ATPase"/>
    <property type="match status" value="1"/>
</dbReference>
<protein>
    <submittedName>
        <fullName evidence="2">ATP-binding protein involved in virulence</fullName>
    </submittedName>
</protein>
<dbReference type="GO" id="GO:0005524">
    <property type="term" value="F:ATP binding"/>
    <property type="evidence" value="ECO:0007669"/>
    <property type="project" value="UniProtKB-KW"/>
</dbReference>
<dbReference type="PANTHER" id="PTHR43581">
    <property type="entry name" value="ATP/GTP PHOSPHATASE"/>
    <property type="match status" value="1"/>
</dbReference>
<comment type="caution">
    <text evidence="2">The sequence shown here is derived from an EMBL/GenBank/DDBJ whole genome shotgun (WGS) entry which is preliminary data.</text>
</comment>
<dbReference type="RefSeq" id="WP_140046718.1">
    <property type="nucleotide sequence ID" value="NZ_BAAAEV010000001.1"/>
</dbReference>
<evidence type="ECO:0000313" key="3">
    <source>
        <dbReference type="Proteomes" id="UP000788153"/>
    </source>
</evidence>
<reference evidence="2 3" key="1">
    <citation type="submission" date="2020-03" db="EMBL/GenBank/DDBJ databases">
        <title>Genomic Encyclopedia of Type Strains, Phase IV (KMG-IV): sequencing the most valuable type-strain genomes for metagenomic binning, comparative biology and taxonomic classification.</title>
        <authorList>
            <person name="Goeker M."/>
        </authorList>
    </citation>
    <scope>NUCLEOTIDE SEQUENCE [LARGE SCALE GENOMIC DNA]</scope>
    <source>
        <strain evidence="2 3">DSM 22753</strain>
    </source>
</reference>
<dbReference type="Pfam" id="PF13304">
    <property type="entry name" value="AAA_21"/>
    <property type="match status" value="1"/>
</dbReference>
<dbReference type="PANTHER" id="PTHR43581:SF2">
    <property type="entry name" value="EXCINUCLEASE ATPASE SUBUNIT"/>
    <property type="match status" value="1"/>
</dbReference>
<keyword evidence="2" id="KW-0067">ATP-binding</keyword>
<gene>
    <name evidence="2" type="ORF">FHT01_001893</name>
</gene>
<dbReference type="SUPFAM" id="SSF52540">
    <property type="entry name" value="P-loop containing nucleoside triphosphate hydrolases"/>
    <property type="match status" value="1"/>
</dbReference>
<organism evidence="2 3">
    <name type="scientific">Sphingomonas japonica</name>
    <dbReference type="NCBI Taxonomy" id="511662"/>
    <lineage>
        <taxon>Bacteria</taxon>
        <taxon>Pseudomonadati</taxon>
        <taxon>Pseudomonadota</taxon>
        <taxon>Alphaproteobacteria</taxon>
        <taxon>Sphingomonadales</taxon>
        <taxon>Sphingomonadaceae</taxon>
        <taxon>Sphingomonas</taxon>
    </lineage>
</organism>
<dbReference type="InterPro" id="IPR003959">
    <property type="entry name" value="ATPase_AAA_core"/>
</dbReference>
<sequence length="382" mass="42976">MRLLRAEIVGLLGKSDPIKISFNEDLNITTGKNGAGKTTLIKLLWYVISGNVGTAIAEVQFQRVSITTDKYRVNITKVSDDTCKGDFTESGKTVSIEDFYDDESEELSDAREKFNRILAPHGRSLFFPTFRRIEGGFTIGSSERFSSPSLFNAPRARSELQDAVLSISRRLSELEHTFVTSISTFDVAELLLRRYTEMSEEASSLQRQMSQDVIERIKDFKNESYTARSDDTMDSAVGVIDNIRSMIENNDRIRDSIMAPLKAVQGVVAQLLEHSGIQIGRRINFGDAANAINSESLSAGEKQMLSFICYNAFSEDSIIFIDEPELSLHIDWQRMLFPTLLRQKKNNQFIIATHSPFIYSKYPDKEIMLSPSRGDSAENLAS</sequence>
<proteinExistence type="predicted"/>
<dbReference type="Gene3D" id="3.40.50.300">
    <property type="entry name" value="P-loop containing nucleotide triphosphate hydrolases"/>
    <property type="match status" value="1"/>
</dbReference>
<dbReference type="InterPro" id="IPR027417">
    <property type="entry name" value="P-loop_NTPase"/>
</dbReference>
<keyword evidence="2" id="KW-0547">Nucleotide-binding</keyword>
<feature type="domain" description="ATPase AAA-type core" evidence="1">
    <location>
        <begin position="30"/>
        <end position="358"/>
    </location>
</feature>
<accession>A0ABX0U3W8</accession>
<keyword evidence="3" id="KW-1185">Reference proteome</keyword>
<dbReference type="InterPro" id="IPR051396">
    <property type="entry name" value="Bact_Antivir_Def_Nuclease"/>
</dbReference>
<name>A0ABX0U3W8_9SPHN</name>